<dbReference type="AlphaFoldDB" id="A0A0C3EJU9"/>
<dbReference type="HOGENOM" id="CLU_1759520_0_0_1"/>
<dbReference type="InParanoid" id="A0A0C3EJU9"/>
<reference evidence="1 2" key="1">
    <citation type="submission" date="2014-04" db="EMBL/GenBank/DDBJ databases">
        <authorList>
            <consortium name="DOE Joint Genome Institute"/>
            <person name="Kuo A."/>
            <person name="Tarkka M."/>
            <person name="Buscot F."/>
            <person name="Kohler A."/>
            <person name="Nagy L.G."/>
            <person name="Floudas D."/>
            <person name="Copeland A."/>
            <person name="Barry K.W."/>
            <person name="Cichocki N."/>
            <person name="Veneault-Fourrey C."/>
            <person name="LaButti K."/>
            <person name="Lindquist E.A."/>
            <person name="Lipzen A."/>
            <person name="Lundell T."/>
            <person name="Morin E."/>
            <person name="Murat C."/>
            <person name="Sun H."/>
            <person name="Tunlid A."/>
            <person name="Henrissat B."/>
            <person name="Grigoriev I.V."/>
            <person name="Hibbett D.S."/>
            <person name="Martin F."/>
            <person name="Nordberg H.P."/>
            <person name="Cantor M.N."/>
            <person name="Hua S.X."/>
        </authorList>
    </citation>
    <scope>NUCLEOTIDE SEQUENCE [LARGE SCALE GENOMIC DNA]</scope>
    <source>
        <strain evidence="1 2">F 1598</strain>
    </source>
</reference>
<gene>
    <name evidence="1" type="ORF">PILCRDRAFT_735951</name>
</gene>
<organism evidence="1 2">
    <name type="scientific">Piloderma croceum (strain F 1598)</name>
    <dbReference type="NCBI Taxonomy" id="765440"/>
    <lineage>
        <taxon>Eukaryota</taxon>
        <taxon>Fungi</taxon>
        <taxon>Dikarya</taxon>
        <taxon>Basidiomycota</taxon>
        <taxon>Agaricomycotina</taxon>
        <taxon>Agaricomycetes</taxon>
        <taxon>Agaricomycetidae</taxon>
        <taxon>Atheliales</taxon>
        <taxon>Atheliaceae</taxon>
        <taxon>Piloderma</taxon>
    </lineage>
</organism>
<evidence type="ECO:0000313" key="2">
    <source>
        <dbReference type="Proteomes" id="UP000054166"/>
    </source>
</evidence>
<dbReference type="Proteomes" id="UP000054166">
    <property type="component" value="Unassembled WGS sequence"/>
</dbReference>
<keyword evidence="2" id="KW-1185">Reference proteome</keyword>
<evidence type="ECO:0000313" key="1">
    <source>
        <dbReference type="EMBL" id="KIM72910.1"/>
    </source>
</evidence>
<proteinExistence type="predicted"/>
<sequence>MNLVLVVKLELDTLWPVSSCLVITCLLRVLKITTHIPIYNIFQVEQLALASHVDAASTDKSRKLLLSFLLLPPRPDLKNLDPVTIRTQTTIKSTTICHYHLSFWRMKLCIKNSGNEIYPFGLYFFRSCCDNIKEIICSCAARIQNWTA</sequence>
<reference evidence="2" key="2">
    <citation type="submission" date="2015-01" db="EMBL/GenBank/DDBJ databases">
        <title>Evolutionary Origins and Diversification of the Mycorrhizal Mutualists.</title>
        <authorList>
            <consortium name="DOE Joint Genome Institute"/>
            <consortium name="Mycorrhizal Genomics Consortium"/>
            <person name="Kohler A."/>
            <person name="Kuo A."/>
            <person name="Nagy L.G."/>
            <person name="Floudas D."/>
            <person name="Copeland A."/>
            <person name="Barry K.W."/>
            <person name="Cichocki N."/>
            <person name="Veneault-Fourrey C."/>
            <person name="LaButti K."/>
            <person name="Lindquist E.A."/>
            <person name="Lipzen A."/>
            <person name="Lundell T."/>
            <person name="Morin E."/>
            <person name="Murat C."/>
            <person name="Riley R."/>
            <person name="Ohm R."/>
            <person name="Sun H."/>
            <person name="Tunlid A."/>
            <person name="Henrissat B."/>
            <person name="Grigoriev I.V."/>
            <person name="Hibbett D.S."/>
            <person name="Martin F."/>
        </authorList>
    </citation>
    <scope>NUCLEOTIDE SEQUENCE [LARGE SCALE GENOMIC DNA]</scope>
    <source>
        <strain evidence="2">F 1598</strain>
    </source>
</reference>
<protein>
    <submittedName>
        <fullName evidence="1">Uncharacterized protein</fullName>
    </submittedName>
</protein>
<dbReference type="EMBL" id="KN833102">
    <property type="protein sequence ID" value="KIM72910.1"/>
    <property type="molecule type" value="Genomic_DNA"/>
</dbReference>
<name>A0A0C3EJU9_PILCF</name>
<accession>A0A0C3EJU9</accession>